<evidence type="ECO:0000256" key="4">
    <source>
        <dbReference type="ARBA" id="ARBA00022798"/>
    </source>
</evidence>
<dbReference type="GO" id="GO:0042597">
    <property type="term" value="C:periplasmic space"/>
    <property type="evidence" value="ECO:0007669"/>
    <property type="project" value="TreeGrafter"/>
</dbReference>
<sequence length="386" mass="41959">MRTVIASAATAAALVLTMSTAALAGGSVADSPDRRDRGGPTHTRPVDDVVVIGHRGASGYRPEHTLASYELAIEQCVDFIEPDLVSTKDGVLVARHENEIGGTTDVENHPEFADRRTTKAIDGRQVEGWFTEDFTLAELRTLRAEERIPNLRPENTAYNGLYQIPTFEEVVELATQSKTCDGRPMGIAPEIKHPSYFDSIGLSMEEGVVAILEEYGYAGRRAPVVIQSFETSNLRELDRMIKVDLAQLVDCSGAPYDLVAAGDPRTYADLVTPAGLKEISRYADILGACKDRMIPRNADGSLAAPTTLVDDAHKAGLEVHGWTFRAENQFLPLDFRSSADPAAHGDLAGEIERFLELGMDGLFSDHPDIAVAAASAFEQEQHPGRR</sequence>
<keyword evidence="4" id="KW-0319">Glycerol metabolism</keyword>
<dbReference type="InterPro" id="IPR017946">
    <property type="entry name" value="PLC-like_Pdiesterase_TIM-brl"/>
</dbReference>
<evidence type="ECO:0000256" key="3">
    <source>
        <dbReference type="ARBA" id="ARBA00022729"/>
    </source>
</evidence>
<proteinExistence type="inferred from homology"/>
<keyword evidence="3 8" id="KW-0732">Signal</keyword>
<feature type="compositionally biased region" description="Basic and acidic residues" evidence="7">
    <location>
        <begin position="31"/>
        <end position="45"/>
    </location>
</feature>
<dbReference type="PANTHER" id="PTHR43620:SF7">
    <property type="entry name" value="GLYCEROPHOSPHODIESTER PHOSPHODIESTERASE GDPD5-RELATED"/>
    <property type="match status" value="1"/>
</dbReference>
<dbReference type="EMBL" id="PDJI01000004">
    <property type="protein sequence ID" value="PFG39442.1"/>
    <property type="molecule type" value="Genomic_DNA"/>
</dbReference>
<reference evidence="10 11" key="1">
    <citation type="submission" date="2017-10" db="EMBL/GenBank/DDBJ databases">
        <title>Sequencing the genomes of 1000 actinobacteria strains.</title>
        <authorList>
            <person name="Klenk H.-P."/>
        </authorList>
    </citation>
    <scope>NUCLEOTIDE SEQUENCE [LARGE SCALE GENOMIC DNA]</scope>
    <source>
        <strain evidence="10 11">DSM 21838</strain>
    </source>
</reference>
<dbReference type="Pfam" id="PF03009">
    <property type="entry name" value="GDPD"/>
    <property type="match status" value="1"/>
</dbReference>
<evidence type="ECO:0000256" key="2">
    <source>
        <dbReference type="ARBA" id="ARBA00012247"/>
    </source>
</evidence>
<dbReference type="GO" id="GO:0006629">
    <property type="term" value="P:lipid metabolic process"/>
    <property type="evidence" value="ECO:0007669"/>
    <property type="project" value="InterPro"/>
</dbReference>
<dbReference type="SUPFAM" id="SSF51695">
    <property type="entry name" value="PLC-like phosphodiesterases"/>
    <property type="match status" value="1"/>
</dbReference>
<evidence type="ECO:0000313" key="10">
    <source>
        <dbReference type="EMBL" id="PFG39442.1"/>
    </source>
</evidence>
<dbReference type="Gene3D" id="3.20.20.190">
    <property type="entry name" value="Phosphatidylinositol (PI) phosphodiesterase"/>
    <property type="match status" value="1"/>
</dbReference>
<dbReference type="InterPro" id="IPR030395">
    <property type="entry name" value="GP_PDE_dom"/>
</dbReference>
<protein>
    <recommendedName>
        <fullName evidence="2">glycerophosphodiester phosphodiesterase</fullName>
        <ecNumber evidence="2">3.1.4.46</ecNumber>
    </recommendedName>
</protein>
<evidence type="ECO:0000256" key="1">
    <source>
        <dbReference type="ARBA" id="ARBA00007277"/>
    </source>
</evidence>
<dbReference type="PANTHER" id="PTHR43620">
    <property type="entry name" value="GLYCEROPHOSPHORYL DIESTER PHOSPHODIESTERASE"/>
    <property type="match status" value="1"/>
</dbReference>
<evidence type="ECO:0000256" key="6">
    <source>
        <dbReference type="ARBA" id="ARBA00047512"/>
    </source>
</evidence>
<evidence type="ECO:0000256" key="8">
    <source>
        <dbReference type="SAM" id="SignalP"/>
    </source>
</evidence>
<dbReference type="EC" id="3.1.4.46" evidence="2"/>
<accession>A0A2A9EMF5</accession>
<keyword evidence="11" id="KW-1185">Reference proteome</keyword>
<comment type="caution">
    <text evidence="10">The sequence shown here is derived from an EMBL/GenBank/DDBJ whole genome shotgun (WGS) entry which is preliminary data.</text>
</comment>
<comment type="catalytic activity">
    <reaction evidence="6">
        <text>a sn-glycero-3-phosphodiester + H2O = an alcohol + sn-glycerol 3-phosphate + H(+)</text>
        <dbReference type="Rhea" id="RHEA:12969"/>
        <dbReference type="ChEBI" id="CHEBI:15377"/>
        <dbReference type="ChEBI" id="CHEBI:15378"/>
        <dbReference type="ChEBI" id="CHEBI:30879"/>
        <dbReference type="ChEBI" id="CHEBI:57597"/>
        <dbReference type="ChEBI" id="CHEBI:83408"/>
        <dbReference type="EC" id="3.1.4.46"/>
    </reaction>
</comment>
<dbReference type="GO" id="GO:0006071">
    <property type="term" value="P:glycerol metabolic process"/>
    <property type="evidence" value="ECO:0007669"/>
    <property type="project" value="UniProtKB-KW"/>
</dbReference>
<gene>
    <name evidence="10" type="ORF">ATJ97_1948</name>
</gene>
<evidence type="ECO:0000256" key="5">
    <source>
        <dbReference type="ARBA" id="ARBA00022801"/>
    </source>
</evidence>
<feature type="domain" description="GP-PDE" evidence="9">
    <location>
        <begin position="49"/>
        <end position="374"/>
    </location>
</feature>
<dbReference type="PROSITE" id="PS51704">
    <property type="entry name" value="GP_PDE"/>
    <property type="match status" value="1"/>
</dbReference>
<evidence type="ECO:0000256" key="7">
    <source>
        <dbReference type="SAM" id="MobiDB-lite"/>
    </source>
</evidence>
<dbReference type="CDD" id="cd08602">
    <property type="entry name" value="GDPD_ScGlpQ1_like"/>
    <property type="match status" value="1"/>
</dbReference>
<dbReference type="AlphaFoldDB" id="A0A2A9EMF5"/>
<feature type="region of interest" description="Disordered" evidence="7">
    <location>
        <begin position="26"/>
        <end position="45"/>
    </location>
</feature>
<feature type="chain" id="PRO_5038938344" description="glycerophosphodiester phosphodiesterase" evidence="8">
    <location>
        <begin position="25"/>
        <end position="386"/>
    </location>
</feature>
<dbReference type="GO" id="GO:0008889">
    <property type="term" value="F:glycerophosphodiester phosphodiesterase activity"/>
    <property type="evidence" value="ECO:0007669"/>
    <property type="project" value="UniProtKB-EC"/>
</dbReference>
<dbReference type="Proteomes" id="UP000222106">
    <property type="component" value="Unassembled WGS sequence"/>
</dbReference>
<evidence type="ECO:0000259" key="9">
    <source>
        <dbReference type="PROSITE" id="PS51704"/>
    </source>
</evidence>
<organism evidence="10 11">
    <name type="scientific">Georgenia soli</name>
    <dbReference type="NCBI Taxonomy" id="638953"/>
    <lineage>
        <taxon>Bacteria</taxon>
        <taxon>Bacillati</taxon>
        <taxon>Actinomycetota</taxon>
        <taxon>Actinomycetes</taxon>
        <taxon>Micrococcales</taxon>
        <taxon>Bogoriellaceae</taxon>
        <taxon>Georgenia</taxon>
    </lineage>
</organism>
<name>A0A2A9EMF5_9MICO</name>
<dbReference type="RefSeq" id="WP_211287133.1">
    <property type="nucleotide sequence ID" value="NZ_PDJI01000004.1"/>
</dbReference>
<evidence type="ECO:0000313" key="11">
    <source>
        <dbReference type="Proteomes" id="UP000222106"/>
    </source>
</evidence>
<feature type="signal peptide" evidence="8">
    <location>
        <begin position="1"/>
        <end position="24"/>
    </location>
</feature>
<comment type="similarity">
    <text evidence="1">Belongs to the glycerophosphoryl diester phosphodiesterase family.</text>
</comment>
<keyword evidence="5" id="KW-0378">Hydrolase</keyword>